<dbReference type="RefSeq" id="WP_119437172.1">
    <property type="nucleotide sequence ID" value="NZ_QWGR01000003.1"/>
</dbReference>
<dbReference type="InterPro" id="IPR025665">
    <property type="entry name" value="Beta-barrel_OMP_2"/>
</dbReference>
<organism evidence="2 3">
    <name type="scientific">Maribellus luteus</name>
    <dbReference type="NCBI Taxonomy" id="2305463"/>
    <lineage>
        <taxon>Bacteria</taxon>
        <taxon>Pseudomonadati</taxon>
        <taxon>Bacteroidota</taxon>
        <taxon>Bacteroidia</taxon>
        <taxon>Marinilabiliales</taxon>
        <taxon>Prolixibacteraceae</taxon>
        <taxon>Maribellus</taxon>
    </lineage>
</organism>
<dbReference type="Pfam" id="PF13568">
    <property type="entry name" value="OMP_b-brl_2"/>
    <property type="match status" value="1"/>
</dbReference>
<sequence length="276" mass="31738">MNRNTPSKTSLNISRILVLFFLFMVSGTGVFAQNQDSIPESAVNSDKALKRIHLRQITKNGFNFWQDDFTGNWAGVDFGFNMLLNPNYTGYTSEFMEIDELRSNSAYFNVLQQSIGLQRNRNKIGLVTGLGLHLQSYRLKDNTTIVRDENSVIQPETLVAYDNQKSKLALISFMVPLLLEFQVPVNHYDNRIYFSAGAYGEVKLNSHTKVKYKIDQKEKLKVVDHFSLRDFRYGLMVRTGYRSVNFFATYDLVPLFRDERGPELTPVTVGITLIRF</sequence>
<evidence type="ECO:0000313" key="3">
    <source>
        <dbReference type="Proteomes" id="UP000265926"/>
    </source>
</evidence>
<dbReference type="EMBL" id="QWGR01000003">
    <property type="protein sequence ID" value="RIJ49285.1"/>
    <property type="molecule type" value="Genomic_DNA"/>
</dbReference>
<reference evidence="2 3" key="1">
    <citation type="submission" date="2018-08" db="EMBL/GenBank/DDBJ databases">
        <title>Pallidiluteibacterium maritimus gen. nov., sp. nov., isolated from coastal sediment.</title>
        <authorList>
            <person name="Zhou L.Y."/>
        </authorList>
    </citation>
    <scope>NUCLEOTIDE SEQUENCE [LARGE SCALE GENOMIC DNA]</scope>
    <source>
        <strain evidence="2 3">XSD2</strain>
    </source>
</reference>
<comment type="caution">
    <text evidence="2">The sequence shown here is derived from an EMBL/GenBank/DDBJ whole genome shotgun (WGS) entry which is preliminary data.</text>
</comment>
<feature type="domain" description="Outer membrane protein beta-barrel" evidence="1">
    <location>
        <begin position="75"/>
        <end position="246"/>
    </location>
</feature>
<accession>A0A399T350</accession>
<dbReference type="Proteomes" id="UP000265926">
    <property type="component" value="Unassembled WGS sequence"/>
</dbReference>
<protein>
    <recommendedName>
        <fullName evidence="1">Outer membrane protein beta-barrel domain-containing protein</fullName>
    </recommendedName>
</protein>
<keyword evidence="3" id="KW-1185">Reference proteome</keyword>
<name>A0A399T350_9BACT</name>
<dbReference type="AlphaFoldDB" id="A0A399T350"/>
<dbReference type="OrthoDB" id="1117977at2"/>
<evidence type="ECO:0000313" key="2">
    <source>
        <dbReference type="EMBL" id="RIJ49285.1"/>
    </source>
</evidence>
<evidence type="ECO:0000259" key="1">
    <source>
        <dbReference type="Pfam" id="PF13568"/>
    </source>
</evidence>
<proteinExistence type="predicted"/>
<gene>
    <name evidence="2" type="ORF">D1614_06980</name>
</gene>